<name>A0A0V1DWG8_TRIPS</name>
<dbReference type="Proteomes" id="UP000054632">
    <property type="component" value="Unassembled WGS sequence"/>
</dbReference>
<evidence type="ECO:0000313" key="3">
    <source>
        <dbReference type="Proteomes" id="UP000054632"/>
    </source>
</evidence>
<feature type="region of interest" description="Disordered" evidence="1">
    <location>
        <begin position="1"/>
        <end position="162"/>
    </location>
</feature>
<reference evidence="2 3" key="1">
    <citation type="submission" date="2015-01" db="EMBL/GenBank/DDBJ databases">
        <title>Evolution of Trichinella species and genotypes.</title>
        <authorList>
            <person name="Korhonen P.K."/>
            <person name="Edoardo P."/>
            <person name="Giuseppe L.R."/>
            <person name="Gasser R.B."/>
        </authorList>
    </citation>
    <scope>NUCLEOTIDE SEQUENCE [LARGE SCALE GENOMIC DNA]</scope>
    <source>
        <strain evidence="2">ISS13</strain>
    </source>
</reference>
<evidence type="ECO:0000313" key="2">
    <source>
        <dbReference type="EMBL" id="KRY65852.1"/>
    </source>
</evidence>
<protein>
    <submittedName>
        <fullName evidence="2">Uncharacterized protein</fullName>
    </submittedName>
</protein>
<evidence type="ECO:0000256" key="1">
    <source>
        <dbReference type="SAM" id="MobiDB-lite"/>
    </source>
</evidence>
<dbReference type="AlphaFoldDB" id="A0A0V1DWG8"/>
<feature type="compositionally biased region" description="Basic and acidic residues" evidence="1">
    <location>
        <begin position="8"/>
        <end position="17"/>
    </location>
</feature>
<accession>A0A0V1DWG8</accession>
<feature type="non-terminal residue" evidence="2">
    <location>
        <position position="162"/>
    </location>
</feature>
<feature type="compositionally biased region" description="Basic and acidic residues" evidence="1">
    <location>
        <begin position="82"/>
        <end position="100"/>
    </location>
</feature>
<dbReference type="EMBL" id="JYDR01000191">
    <property type="protein sequence ID" value="KRY65852.1"/>
    <property type="molecule type" value="Genomic_DNA"/>
</dbReference>
<gene>
    <name evidence="2" type="ORF">T4A_12443</name>
</gene>
<sequence>MGNVPSADKQEQSDSRPKKTKKAEKTKKDTVSNKRNNLEDDAMTEMTNVGGYSMLYSMAPDDNQLRPPESGEENVQGLPTVEQEKNKPLEKSPIKADSMRKSRKSSKLLAPSLKQEQIRSKNEIQSEDTNVGGYTMLYSIAPDDDQPKAPLAAEVKAERLPT</sequence>
<comment type="caution">
    <text evidence="2">The sequence shown here is derived from an EMBL/GenBank/DDBJ whole genome shotgun (WGS) entry which is preliminary data.</text>
</comment>
<organism evidence="2 3">
    <name type="scientific">Trichinella pseudospiralis</name>
    <name type="common">Parasitic roundworm</name>
    <dbReference type="NCBI Taxonomy" id="6337"/>
    <lineage>
        <taxon>Eukaryota</taxon>
        <taxon>Metazoa</taxon>
        <taxon>Ecdysozoa</taxon>
        <taxon>Nematoda</taxon>
        <taxon>Enoplea</taxon>
        <taxon>Dorylaimia</taxon>
        <taxon>Trichinellida</taxon>
        <taxon>Trichinellidae</taxon>
        <taxon>Trichinella</taxon>
    </lineage>
</organism>
<feature type="compositionally biased region" description="Basic and acidic residues" evidence="1">
    <location>
        <begin position="26"/>
        <end position="38"/>
    </location>
</feature>
<proteinExistence type="predicted"/>